<keyword evidence="2" id="KW-1185">Reference proteome</keyword>
<reference evidence="1 2" key="1">
    <citation type="submission" date="2016-03" db="EMBL/GenBank/DDBJ databases">
        <title>Genome sequence of Nesiotobacter sp. nov., a moderately halophilic alphaproteobacterium isolated from the Yellow Sea, China.</title>
        <authorList>
            <person name="Zhang G."/>
            <person name="Zhang R."/>
        </authorList>
    </citation>
    <scope>NUCLEOTIDE SEQUENCE [LARGE SCALE GENOMIC DNA]</scope>
    <source>
        <strain evidence="1 2">WB1-6</strain>
    </source>
</reference>
<organism evidence="1 2">
    <name type="scientific">Pseudovibrio exalbescens</name>
    <dbReference type="NCBI Taxonomy" id="197461"/>
    <lineage>
        <taxon>Bacteria</taxon>
        <taxon>Pseudomonadati</taxon>
        <taxon>Pseudomonadota</taxon>
        <taxon>Alphaproteobacteria</taxon>
        <taxon>Hyphomicrobiales</taxon>
        <taxon>Stappiaceae</taxon>
        <taxon>Pseudovibrio</taxon>
    </lineage>
</organism>
<comment type="caution">
    <text evidence="1">The sequence shown here is derived from an EMBL/GenBank/DDBJ whole genome shotgun (WGS) entry which is preliminary data.</text>
</comment>
<dbReference type="Gene3D" id="3.40.50.11010">
    <property type="match status" value="1"/>
</dbReference>
<sequence>MTAPHDLIVFGEDWGRHPSSTQHLIARLPQDWQVCWVNSIGLRRPRLSLRDLKRLATKVMALMRSSNHDGGQVPRPDHIHVHAPMAVPWPASQAAQSLNRRLLARQCRRWLHEDGLHRPIFWASLPTGVVALGTLGERAVVYYCGDDFSSLAGVDHAPVMAMEQQLVDRADLIIAASEHLARRFPQNKTLYLPHGVDFELFATPAARPDDLPESGPIAGFYGSIADWVDVSMLADAAKERPNWHFVLIGSVETDVSELEGLPNLHFLGKRPHHDLPGYVQHFHASLLPFRDTDQIRHCNPLKLREYLAAGSPIVSTRFPAMEPYAHLLTVIEPCSRLAPALDTARADSARNAIRRDAVRNEGWDNRADEIRAALERL</sequence>
<evidence type="ECO:0008006" key="3">
    <source>
        <dbReference type="Google" id="ProtNLM"/>
    </source>
</evidence>
<dbReference type="EMBL" id="LVVZ01000004">
    <property type="protein sequence ID" value="OKL45721.1"/>
    <property type="molecule type" value="Genomic_DNA"/>
</dbReference>
<proteinExistence type="predicted"/>
<dbReference type="Pfam" id="PF13692">
    <property type="entry name" value="Glyco_trans_1_4"/>
    <property type="match status" value="1"/>
</dbReference>
<dbReference type="PANTHER" id="PTHR12526:SF630">
    <property type="entry name" value="GLYCOSYLTRANSFERASE"/>
    <property type="match status" value="1"/>
</dbReference>
<dbReference type="SUPFAM" id="SSF53756">
    <property type="entry name" value="UDP-Glycosyltransferase/glycogen phosphorylase"/>
    <property type="match status" value="1"/>
</dbReference>
<dbReference type="Gene3D" id="3.40.50.2000">
    <property type="entry name" value="Glycogen Phosphorylase B"/>
    <property type="match status" value="1"/>
</dbReference>
<gene>
    <name evidence="1" type="ORF">A3843_01945</name>
</gene>
<dbReference type="RefSeq" id="WP_028483094.1">
    <property type="nucleotide sequence ID" value="NZ_LVVZ01000004.1"/>
</dbReference>
<dbReference type="AlphaFoldDB" id="A0A1U7JM43"/>
<evidence type="ECO:0000313" key="2">
    <source>
        <dbReference type="Proteomes" id="UP000185783"/>
    </source>
</evidence>
<protein>
    <recommendedName>
        <fullName evidence="3">Teichuronic acid biosynthesis glycosyltransferase TuaH</fullName>
    </recommendedName>
</protein>
<dbReference type="PANTHER" id="PTHR12526">
    <property type="entry name" value="GLYCOSYLTRANSFERASE"/>
    <property type="match status" value="1"/>
</dbReference>
<dbReference type="Proteomes" id="UP000185783">
    <property type="component" value="Unassembled WGS sequence"/>
</dbReference>
<evidence type="ECO:0000313" key="1">
    <source>
        <dbReference type="EMBL" id="OKL45721.1"/>
    </source>
</evidence>
<accession>A0A1U7JM43</accession>
<name>A0A1U7JM43_9HYPH</name>
<dbReference type="STRING" id="197461.A3843_01945"/>